<dbReference type="InterPro" id="IPR024692">
    <property type="entry name" value="PTS_EI"/>
</dbReference>
<evidence type="ECO:0000256" key="21">
    <source>
        <dbReference type="SAM" id="Coils"/>
    </source>
</evidence>
<evidence type="ECO:0000256" key="19">
    <source>
        <dbReference type="PIRSR" id="PIRSR000732-2"/>
    </source>
</evidence>
<dbReference type="InterPro" id="IPR036618">
    <property type="entry name" value="PtsI_HPr-bd_sf"/>
</dbReference>
<comment type="catalytic activity">
    <reaction evidence="1 17">
        <text>L-histidyl-[protein] + phosphoenolpyruvate = N(pros)-phospho-L-histidyl-[protein] + pyruvate</text>
        <dbReference type="Rhea" id="RHEA:23880"/>
        <dbReference type="Rhea" id="RHEA-COMP:9745"/>
        <dbReference type="Rhea" id="RHEA-COMP:9746"/>
        <dbReference type="ChEBI" id="CHEBI:15361"/>
        <dbReference type="ChEBI" id="CHEBI:29979"/>
        <dbReference type="ChEBI" id="CHEBI:58702"/>
        <dbReference type="ChEBI" id="CHEBI:64837"/>
        <dbReference type="EC" id="2.7.3.9"/>
    </reaction>
</comment>
<dbReference type="PRINTS" id="PR01736">
    <property type="entry name" value="PHPHTRNFRASE"/>
</dbReference>
<dbReference type="OrthoDB" id="9765468at2"/>
<evidence type="ECO:0000259" key="22">
    <source>
        <dbReference type="Pfam" id="PF00391"/>
    </source>
</evidence>
<evidence type="ECO:0000256" key="2">
    <source>
        <dbReference type="ARBA" id="ARBA00001946"/>
    </source>
</evidence>
<dbReference type="RefSeq" id="WP_145245248.1">
    <property type="nucleotide sequence ID" value="NZ_CP036278.1"/>
</dbReference>
<evidence type="ECO:0000256" key="12">
    <source>
        <dbReference type="ARBA" id="ARBA00022683"/>
    </source>
</evidence>
<evidence type="ECO:0000256" key="10">
    <source>
        <dbReference type="ARBA" id="ARBA00022597"/>
    </source>
</evidence>
<evidence type="ECO:0000256" key="4">
    <source>
        <dbReference type="ARBA" id="ARBA00004496"/>
    </source>
</evidence>
<evidence type="ECO:0000256" key="14">
    <source>
        <dbReference type="ARBA" id="ARBA00022777"/>
    </source>
</evidence>
<feature type="domain" description="Phosphotransferase system enzyme I N-terminal" evidence="24">
    <location>
        <begin position="5"/>
        <end position="128"/>
    </location>
</feature>
<dbReference type="InterPro" id="IPR000121">
    <property type="entry name" value="PEP_util_C"/>
</dbReference>
<comment type="cofactor">
    <cofactor evidence="2 17 20">
        <name>Mg(2+)</name>
        <dbReference type="ChEBI" id="CHEBI:18420"/>
    </cofactor>
</comment>
<keyword evidence="15 17" id="KW-0460">Magnesium</keyword>
<keyword evidence="26" id="KW-1185">Reference proteome</keyword>
<evidence type="ECO:0000259" key="24">
    <source>
        <dbReference type="Pfam" id="PF05524"/>
    </source>
</evidence>
<keyword evidence="14 17" id="KW-0418">Kinase</keyword>
<evidence type="ECO:0000256" key="11">
    <source>
        <dbReference type="ARBA" id="ARBA00022679"/>
    </source>
</evidence>
<evidence type="ECO:0000256" key="20">
    <source>
        <dbReference type="PIRSR" id="PIRSR000732-3"/>
    </source>
</evidence>
<feature type="binding site" evidence="19">
    <location>
        <begin position="456"/>
        <end position="457"/>
    </location>
    <ligand>
        <name>phosphoenolpyruvate</name>
        <dbReference type="ChEBI" id="CHEBI:58702"/>
    </ligand>
</feature>
<evidence type="ECO:0000256" key="9">
    <source>
        <dbReference type="ARBA" id="ARBA00022490"/>
    </source>
</evidence>
<evidence type="ECO:0000256" key="16">
    <source>
        <dbReference type="ARBA" id="ARBA00033235"/>
    </source>
</evidence>
<feature type="binding site" evidence="20">
    <location>
        <position position="433"/>
    </location>
    <ligand>
        <name>Mg(2+)</name>
        <dbReference type="ChEBI" id="CHEBI:18420"/>
    </ligand>
</feature>
<organism evidence="25 26">
    <name type="scientific">Aeoliella mucimassa</name>
    <dbReference type="NCBI Taxonomy" id="2527972"/>
    <lineage>
        <taxon>Bacteria</taxon>
        <taxon>Pseudomonadati</taxon>
        <taxon>Planctomycetota</taxon>
        <taxon>Planctomycetia</taxon>
        <taxon>Pirellulales</taxon>
        <taxon>Lacipirellulaceae</taxon>
        <taxon>Aeoliella</taxon>
    </lineage>
</organism>
<dbReference type="NCBIfam" id="TIGR01417">
    <property type="entry name" value="PTS_I_fam"/>
    <property type="match status" value="1"/>
</dbReference>
<protein>
    <recommendedName>
        <fullName evidence="7 17">Phosphoenolpyruvate-protein phosphotransferase</fullName>
        <ecNumber evidence="6 17">2.7.3.9</ecNumber>
    </recommendedName>
    <alternativeName>
        <fullName evidence="16 17">Phosphotransferase system, enzyme I</fullName>
    </alternativeName>
</protein>
<dbReference type="GO" id="GO:0009401">
    <property type="term" value="P:phosphoenolpyruvate-dependent sugar phosphotransferase system"/>
    <property type="evidence" value="ECO:0007669"/>
    <property type="project" value="UniProtKB-KW"/>
</dbReference>
<evidence type="ECO:0000256" key="13">
    <source>
        <dbReference type="ARBA" id="ARBA00022723"/>
    </source>
</evidence>
<feature type="coiled-coil region" evidence="21">
    <location>
        <begin position="35"/>
        <end position="62"/>
    </location>
</feature>
<dbReference type="KEGG" id="amuc:Pan181_04200"/>
<gene>
    <name evidence="25" type="primary">ptsI_1</name>
    <name evidence="25" type="ORF">Pan181_04200</name>
</gene>
<dbReference type="SUPFAM" id="SSF51621">
    <property type="entry name" value="Phosphoenolpyruvate/pyruvate domain"/>
    <property type="match status" value="1"/>
</dbReference>
<dbReference type="GO" id="GO:0016301">
    <property type="term" value="F:kinase activity"/>
    <property type="evidence" value="ECO:0007669"/>
    <property type="project" value="UniProtKB-KW"/>
</dbReference>
<keyword evidence="8 17" id="KW-0813">Transport</keyword>
<dbReference type="Gene3D" id="3.50.30.10">
    <property type="entry name" value="Phosphohistidine domain"/>
    <property type="match status" value="1"/>
</dbReference>
<reference evidence="25 26" key="1">
    <citation type="submission" date="2019-02" db="EMBL/GenBank/DDBJ databases">
        <title>Deep-cultivation of Planctomycetes and their phenomic and genomic characterization uncovers novel biology.</title>
        <authorList>
            <person name="Wiegand S."/>
            <person name="Jogler M."/>
            <person name="Boedeker C."/>
            <person name="Pinto D."/>
            <person name="Vollmers J."/>
            <person name="Rivas-Marin E."/>
            <person name="Kohn T."/>
            <person name="Peeters S.H."/>
            <person name="Heuer A."/>
            <person name="Rast P."/>
            <person name="Oberbeckmann S."/>
            <person name="Bunk B."/>
            <person name="Jeske O."/>
            <person name="Meyerdierks A."/>
            <person name="Storesund J.E."/>
            <person name="Kallscheuer N."/>
            <person name="Luecker S."/>
            <person name="Lage O.M."/>
            <person name="Pohl T."/>
            <person name="Merkel B.J."/>
            <person name="Hornburger P."/>
            <person name="Mueller R.-W."/>
            <person name="Bruemmer F."/>
            <person name="Labrenz M."/>
            <person name="Spormann A.M."/>
            <person name="Op den Camp H."/>
            <person name="Overmann J."/>
            <person name="Amann R."/>
            <person name="Jetten M.S.M."/>
            <person name="Mascher T."/>
            <person name="Medema M.H."/>
            <person name="Devos D.P."/>
            <person name="Kaster A.-K."/>
            <person name="Ovreas L."/>
            <person name="Rohde M."/>
            <person name="Galperin M.Y."/>
            <person name="Jogler C."/>
        </authorList>
    </citation>
    <scope>NUCLEOTIDE SEQUENCE [LARGE SCALE GENOMIC DNA]</scope>
    <source>
        <strain evidence="25 26">Pan181</strain>
    </source>
</reference>
<keyword evidence="10 17" id="KW-0762">Sugar transport</keyword>
<evidence type="ECO:0000313" key="25">
    <source>
        <dbReference type="EMBL" id="QDU54240.1"/>
    </source>
</evidence>
<dbReference type="EMBL" id="CP036278">
    <property type="protein sequence ID" value="QDU54240.1"/>
    <property type="molecule type" value="Genomic_DNA"/>
</dbReference>
<dbReference type="InterPro" id="IPR008731">
    <property type="entry name" value="PTS_EIN"/>
</dbReference>
<dbReference type="InterPro" id="IPR036637">
    <property type="entry name" value="Phosphohistidine_dom_sf"/>
</dbReference>
<dbReference type="InterPro" id="IPR050499">
    <property type="entry name" value="PEP-utilizing_PTS_enzyme"/>
</dbReference>
<accession>A0A518AHQ0</accession>
<keyword evidence="11 17" id="KW-0808">Transferase</keyword>
<dbReference type="InterPro" id="IPR008279">
    <property type="entry name" value="PEP-util_enz_mobile_dom"/>
</dbReference>
<evidence type="ECO:0000256" key="8">
    <source>
        <dbReference type="ARBA" id="ARBA00022448"/>
    </source>
</evidence>
<evidence type="ECO:0000313" key="26">
    <source>
        <dbReference type="Proteomes" id="UP000315750"/>
    </source>
</evidence>
<comment type="subcellular location">
    <subcellularLocation>
        <location evidence="4 17">Cytoplasm</location>
    </subcellularLocation>
</comment>
<evidence type="ECO:0000256" key="18">
    <source>
        <dbReference type="PIRSR" id="PIRSR000732-1"/>
    </source>
</evidence>
<evidence type="ECO:0000256" key="1">
    <source>
        <dbReference type="ARBA" id="ARBA00000683"/>
    </source>
</evidence>
<dbReference type="Proteomes" id="UP000315750">
    <property type="component" value="Chromosome"/>
</dbReference>
<name>A0A518AHQ0_9BACT</name>
<comment type="similarity">
    <text evidence="5 17">Belongs to the PEP-utilizing enzyme family.</text>
</comment>
<dbReference type="PROSITE" id="PS00742">
    <property type="entry name" value="PEP_ENZYMES_2"/>
    <property type="match status" value="1"/>
</dbReference>
<evidence type="ECO:0000256" key="15">
    <source>
        <dbReference type="ARBA" id="ARBA00022842"/>
    </source>
</evidence>
<dbReference type="PANTHER" id="PTHR46244:SF3">
    <property type="entry name" value="PHOSPHOENOLPYRUVATE-PROTEIN PHOSPHOTRANSFERASE"/>
    <property type="match status" value="1"/>
</dbReference>
<dbReference type="PANTHER" id="PTHR46244">
    <property type="entry name" value="PHOSPHOENOLPYRUVATE-PROTEIN PHOSPHOTRANSFERASE"/>
    <property type="match status" value="1"/>
</dbReference>
<evidence type="ECO:0000259" key="23">
    <source>
        <dbReference type="Pfam" id="PF02896"/>
    </source>
</evidence>
<dbReference type="EC" id="2.7.3.9" evidence="6 17"/>
<dbReference type="InterPro" id="IPR006318">
    <property type="entry name" value="PTS_EI-like"/>
</dbReference>
<feature type="active site" description="Proton donor" evidence="18">
    <location>
        <position position="504"/>
    </location>
</feature>
<keyword evidence="13 17" id="KW-0479">Metal-binding</keyword>
<dbReference type="AlphaFoldDB" id="A0A518AHQ0"/>
<feature type="binding site" evidence="19">
    <location>
        <position position="334"/>
    </location>
    <ligand>
        <name>phosphoenolpyruvate</name>
        <dbReference type="ChEBI" id="CHEBI:58702"/>
    </ligand>
</feature>
<dbReference type="GO" id="GO:0008965">
    <property type="term" value="F:phosphoenolpyruvate-protein phosphotransferase activity"/>
    <property type="evidence" value="ECO:0007669"/>
    <property type="project" value="UniProtKB-EC"/>
</dbReference>
<dbReference type="PIRSF" id="PIRSF000732">
    <property type="entry name" value="PTS_enzyme_I"/>
    <property type="match status" value="1"/>
</dbReference>
<dbReference type="InterPro" id="IPR023151">
    <property type="entry name" value="PEP_util_CS"/>
</dbReference>
<dbReference type="GO" id="GO:0046872">
    <property type="term" value="F:metal ion binding"/>
    <property type="evidence" value="ECO:0007669"/>
    <property type="project" value="UniProtKB-KW"/>
</dbReference>
<dbReference type="InterPro" id="IPR040442">
    <property type="entry name" value="Pyrv_kinase-like_dom_sf"/>
</dbReference>
<evidence type="ECO:0000256" key="5">
    <source>
        <dbReference type="ARBA" id="ARBA00007837"/>
    </source>
</evidence>
<feature type="binding site" evidence="19">
    <location>
        <position position="467"/>
    </location>
    <ligand>
        <name>phosphoenolpyruvate</name>
        <dbReference type="ChEBI" id="CHEBI:58702"/>
    </ligand>
</feature>
<feature type="binding site" evidence="19">
    <location>
        <position position="298"/>
    </location>
    <ligand>
        <name>phosphoenolpyruvate</name>
        <dbReference type="ChEBI" id="CHEBI:58702"/>
    </ligand>
</feature>
<feature type="active site" description="Tele-phosphohistidine intermediate" evidence="18">
    <location>
        <position position="191"/>
    </location>
</feature>
<feature type="domain" description="PEP-utilising enzyme mobile" evidence="22">
    <location>
        <begin position="157"/>
        <end position="227"/>
    </location>
</feature>
<dbReference type="InterPro" id="IPR015813">
    <property type="entry name" value="Pyrv/PenolPyrv_kinase-like_dom"/>
</dbReference>
<keyword evidence="25" id="KW-0670">Pyruvate</keyword>
<feature type="domain" description="PEP-utilising enzyme C-terminal" evidence="23">
    <location>
        <begin position="254"/>
        <end position="542"/>
    </location>
</feature>
<dbReference type="GO" id="GO:0005737">
    <property type="term" value="C:cytoplasm"/>
    <property type="evidence" value="ECO:0007669"/>
    <property type="project" value="UniProtKB-SubCell"/>
</dbReference>
<dbReference type="SUPFAM" id="SSF47831">
    <property type="entry name" value="Enzyme I of the PEP:sugar phosphotransferase system HPr-binding (sub)domain"/>
    <property type="match status" value="1"/>
</dbReference>
<dbReference type="SUPFAM" id="SSF52009">
    <property type="entry name" value="Phosphohistidine domain"/>
    <property type="match status" value="1"/>
</dbReference>
<keyword evidence="12 17" id="KW-0598">Phosphotransferase system</keyword>
<evidence type="ECO:0000256" key="3">
    <source>
        <dbReference type="ARBA" id="ARBA00002728"/>
    </source>
</evidence>
<dbReference type="Pfam" id="PF05524">
    <property type="entry name" value="PEP-utilisers_N"/>
    <property type="match status" value="1"/>
</dbReference>
<evidence type="ECO:0000256" key="7">
    <source>
        <dbReference type="ARBA" id="ARBA00016544"/>
    </source>
</evidence>
<evidence type="ECO:0000256" key="6">
    <source>
        <dbReference type="ARBA" id="ARBA00012232"/>
    </source>
</evidence>
<dbReference type="Pfam" id="PF02896">
    <property type="entry name" value="PEP-utilizers_C"/>
    <property type="match status" value="1"/>
</dbReference>
<dbReference type="Gene3D" id="1.10.274.10">
    <property type="entry name" value="PtsI, HPr-binding domain"/>
    <property type="match status" value="1"/>
</dbReference>
<keyword evidence="9 17" id="KW-0963">Cytoplasm</keyword>
<feature type="binding site" evidence="20">
    <location>
        <position position="457"/>
    </location>
    <ligand>
        <name>Mg(2+)</name>
        <dbReference type="ChEBI" id="CHEBI:18420"/>
    </ligand>
</feature>
<dbReference type="Gene3D" id="3.20.20.60">
    <property type="entry name" value="Phosphoenolpyruvate-binding domains"/>
    <property type="match status" value="1"/>
</dbReference>
<dbReference type="Pfam" id="PF00391">
    <property type="entry name" value="PEP-utilizers"/>
    <property type="match status" value="1"/>
</dbReference>
<comment type="function">
    <text evidence="3 17">General (non sugar-specific) component of the phosphoenolpyruvate-dependent sugar phosphotransferase system (sugar PTS). This major carbohydrate active-transport system catalyzes the phosphorylation of incoming sugar substrates concomitantly with their translocation across the cell membrane. Enzyme I transfers the phosphoryl group from phosphoenolpyruvate (PEP) to the phosphoryl carrier protein (HPr).</text>
</comment>
<sequence length="580" mass="64487">MQRLQGIAVSPGVAIAEAAVFGNEGFRISRRFLSRESVNTEIDRLDQAIAAAAKELDTNRQRVAEQLGDDYAAIFSAHLQMLLDPKLHNELEQMIRDRHYSPEYSVSRAMRRYAKVFLSLEGDTMAERANDIFDIEKRLLRHLLGERREGPTQLTSEVLILAHNLTPSETANLNPDFVKGFVTEVGGPGSHTAIVAEALNIPAVVGVGSFLTEVSGGETVIVDGDNGLVILQPDEETIARYRHEVDEQLSLAAKLETFRDLPSDTKDGVHVTMLGNIELPSEVKQCLDRGAEGIGLYRTEFLFLTREVQPDEEDHYQAYHEVLQATGGAPVVMRTLDLGADKIPNFPLPDDERNPFLGLRSTRLALKHVDMFRTQLRAMLRASVEGPMRIMFPLITNLIELRRAKMVLSDAMEDLDEEGIPFSRDIQVGMMVEVPSAVVMMDHFVEEVDFFSIGTNDLIQYALAVDRSNKDVASLYTGSDPSILRLIKMAIDTANQHDRPISMCGQMCGNPIYTMVLLGLGLRTFSVVPAAIPEIKRVCRSVTIPQCEELAARALSLESARDVRTALRDEIIRILPDQPV</sequence>
<evidence type="ECO:0000256" key="17">
    <source>
        <dbReference type="PIRNR" id="PIRNR000732"/>
    </source>
</evidence>
<keyword evidence="21" id="KW-0175">Coiled coil</keyword>
<proteinExistence type="inferred from homology"/>